<feature type="transmembrane region" description="Helical" evidence="1">
    <location>
        <begin position="128"/>
        <end position="150"/>
    </location>
</feature>
<sequence length="180" mass="20358">MRYGGGVLCLALLQLVVGLCILGIYEKYKKAWYRQFAEEAEEGDVNKLAYVDGTTPSDYLFYISIFNNVFSIFGLAGIIHSLKELVLAFFFFNAIQTVVAFHYFVDVVANLSLRGGIWETEHKMESSAAAFMFFNFALSLVAATFAVKAVDEIKVRQREEYNRLAVLSDNLQYEADNDKP</sequence>
<evidence type="ECO:0000313" key="3">
    <source>
        <dbReference type="Proteomes" id="UP000708148"/>
    </source>
</evidence>
<evidence type="ECO:0000256" key="1">
    <source>
        <dbReference type="SAM" id="Phobius"/>
    </source>
</evidence>
<reference evidence="2" key="1">
    <citation type="submission" date="2020-12" db="EMBL/GenBank/DDBJ databases">
        <authorList>
            <person name="Iha C."/>
        </authorList>
    </citation>
    <scope>NUCLEOTIDE SEQUENCE</scope>
</reference>
<dbReference type="Proteomes" id="UP000708148">
    <property type="component" value="Unassembled WGS sequence"/>
</dbReference>
<proteinExistence type="predicted"/>
<gene>
    <name evidence="2" type="ORF">OSTQU699_LOCUS10481</name>
</gene>
<feature type="transmembrane region" description="Helical" evidence="1">
    <location>
        <begin position="59"/>
        <end position="78"/>
    </location>
</feature>
<evidence type="ECO:0000313" key="2">
    <source>
        <dbReference type="EMBL" id="CAD7705126.1"/>
    </source>
</evidence>
<comment type="caution">
    <text evidence="2">The sequence shown here is derived from an EMBL/GenBank/DDBJ whole genome shotgun (WGS) entry which is preliminary data.</text>
</comment>
<feature type="transmembrane region" description="Helical" evidence="1">
    <location>
        <begin position="85"/>
        <end position="105"/>
    </location>
</feature>
<dbReference type="AlphaFoldDB" id="A0A8S1JFD7"/>
<keyword evidence="1" id="KW-0472">Membrane</keyword>
<dbReference type="OrthoDB" id="523707at2759"/>
<keyword evidence="1" id="KW-1133">Transmembrane helix</keyword>
<accession>A0A8S1JFD7</accession>
<dbReference type="EMBL" id="CAJHUC010003025">
    <property type="protein sequence ID" value="CAD7705126.1"/>
    <property type="molecule type" value="Genomic_DNA"/>
</dbReference>
<organism evidence="2 3">
    <name type="scientific">Ostreobium quekettii</name>
    <dbReference type="NCBI Taxonomy" id="121088"/>
    <lineage>
        <taxon>Eukaryota</taxon>
        <taxon>Viridiplantae</taxon>
        <taxon>Chlorophyta</taxon>
        <taxon>core chlorophytes</taxon>
        <taxon>Ulvophyceae</taxon>
        <taxon>TCBD clade</taxon>
        <taxon>Bryopsidales</taxon>
        <taxon>Ostreobineae</taxon>
        <taxon>Ostreobiaceae</taxon>
        <taxon>Ostreobium</taxon>
    </lineage>
</organism>
<keyword evidence="1" id="KW-0812">Transmembrane</keyword>
<protein>
    <submittedName>
        <fullName evidence="2">Uncharacterized protein</fullName>
    </submittedName>
</protein>
<name>A0A8S1JFD7_9CHLO</name>
<keyword evidence="3" id="KW-1185">Reference proteome</keyword>
<feature type="transmembrane region" description="Helical" evidence="1">
    <location>
        <begin position="7"/>
        <end position="25"/>
    </location>
</feature>